<proteinExistence type="predicted"/>
<reference evidence="2" key="1">
    <citation type="submission" date="2022-03" db="EMBL/GenBank/DDBJ databases">
        <authorList>
            <person name="Martin H S."/>
        </authorList>
    </citation>
    <scope>NUCLEOTIDE SEQUENCE</scope>
</reference>
<feature type="non-terminal residue" evidence="2">
    <location>
        <position position="1"/>
    </location>
</feature>
<gene>
    <name evidence="2" type="ORF">IPOD504_LOCUS11899</name>
</gene>
<organism evidence="2 3">
    <name type="scientific">Iphiclides podalirius</name>
    <name type="common">scarce swallowtail</name>
    <dbReference type="NCBI Taxonomy" id="110791"/>
    <lineage>
        <taxon>Eukaryota</taxon>
        <taxon>Metazoa</taxon>
        <taxon>Ecdysozoa</taxon>
        <taxon>Arthropoda</taxon>
        <taxon>Hexapoda</taxon>
        <taxon>Insecta</taxon>
        <taxon>Pterygota</taxon>
        <taxon>Neoptera</taxon>
        <taxon>Endopterygota</taxon>
        <taxon>Lepidoptera</taxon>
        <taxon>Glossata</taxon>
        <taxon>Ditrysia</taxon>
        <taxon>Papilionoidea</taxon>
        <taxon>Papilionidae</taxon>
        <taxon>Papilioninae</taxon>
        <taxon>Iphiclides</taxon>
    </lineage>
</organism>
<feature type="region of interest" description="Disordered" evidence="1">
    <location>
        <begin position="21"/>
        <end position="67"/>
    </location>
</feature>
<dbReference type="EMBL" id="OW152841">
    <property type="protein sequence ID" value="CAH2062348.1"/>
    <property type="molecule type" value="Genomic_DNA"/>
</dbReference>
<keyword evidence="3" id="KW-1185">Reference proteome</keyword>
<evidence type="ECO:0000256" key="1">
    <source>
        <dbReference type="SAM" id="MobiDB-lite"/>
    </source>
</evidence>
<name>A0ABN8IVL2_9NEOP</name>
<feature type="region of interest" description="Disordered" evidence="1">
    <location>
        <begin position="79"/>
        <end position="99"/>
    </location>
</feature>
<protein>
    <submittedName>
        <fullName evidence="2">Uncharacterized protein</fullName>
    </submittedName>
</protein>
<evidence type="ECO:0000313" key="2">
    <source>
        <dbReference type="EMBL" id="CAH2062348.1"/>
    </source>
</evidence>
<accession>A0ABN8IVL2</accession>
<dbReference type="Proteomes" id="UP000837857">
    <property type="component" value="Chromosome 29"/>
</dbReference>
<evidence type="ECO:0000313" key="3">
    <source>
        <dbReference type="Proteomes" id="UP000837857"/>
    </source>
</evidence>
<sequence length="99" mass="10296">MQRKHCLPTLRVAGEIGHERAGAPIGRRPTNGVRATHPSRGAPAKIPAGVAGSVAGLGNNRRKSPATRARACLTQTALGSANSTESVTRSLTQTVGREY</sequence>